<gene>
    <name evidence="1" type="ORF">HK439_07500</name>
</gene>
<dbReference type="AlphaFoldDB" id="A0A926P2V1"/>
<dbReference type="InterPro" id="IPR006357">
    <property type="entry name" value="HAD-SF_hydro_IIA"/>
</dbReference>
<dbReference type="Proteomes" id="UP000598467">
    <property type="component" value="Unassembled WGS sequence"/>
</dbReference>
<dbReference type="PANTHER" id="PTHR19288">
    <property type="entry name" value="4-NITROPHENYLPHOSPHATASE-RELATED"/>
    <property type="match status" value="1"/>
</dbReference>
<organism evidence="1 2">
    <name type="scientific">Roseibium aggregatum</name>
    <dbReference type="NCBI Taxonomy" id="187304"/>
    <lineage>
        <taxon>Bacteria</taxon>
        <taxon>Pseudomonadati</taxon>
        <taxon>Pseudomonadota</taxon>
        <taxon>Alphaproteobacteria</taxon>
        <taxon>Hyphomicrobiales</taxon>
        <taxon>Stappiaceae</taxon>
        <taxon>Roseibium</taxon>
    </lineage>
</organism>
<dbReference type="InterPro" id="IPR023214">
    <property type="entry name" value="HAD_sf"/>
</dbReference>
<keyword evidence="1" id="KW-0378">Hydrolase</keyword>
<dbReference type="GO" id="GO:0005737">
    <property type="term" value="C:cytoplasm"/>
    <property type="evidence" value="ECO:0007669"/>
    <property type="project" value="TreeGrafter"/>
</dbReference>
<dbReference type="GO" id="GO:0016791">
    <property type="term" value="F:phosphatase activity"/>
    <property type="evidence" value="ECO:0007669"/>
    <property type="project" value="TreeGrafter"/>
</dbReference>
<reference evidence="1" key="1">
    <citation type="submission" date="2020-05" db="EMBL/GenBank/DDBJ databases">
        <title>Identification of trans-AT polyketide cluster in two marine bacteria, producers of a novel glutaramide-containing polyketide sesbanimide D and analogs.</title>
        <authorList>
            <person name="Kacar D."/>
            <person name="Rodriguez P."/>
            <person name="Canedo L."/>
            <person name="Gonzalez E."/>
            <person name="Galan B."/>
            <person name="De La Calle F."/>
            <person name="Garcia J.L."/>
        </authorList>
    </citation>
    <scope>NUCLEOTIDE SEQUENCE</scope>
    <source>
        <strain evidence="1">PHM038</strain>
    </source>
</reference>
<evidence type="ECO:0000313" key="2">
    <source>
        <dbReference type="Proteomes" id="UP000598467"/>
    </source>
</evidence>
<dbReference type="RefSeq" id="WP_190290773.1">
    <property type="nucleotide sequence ID" value="NZ_JABFCZ010000007.1"/>
</dbReference>
<sequence>MNASAPLLVSGLEALSADYSAVLCDVWGVLHNGVAAFEHAHKALRAFREETGGVVVLITNAPRPTPPVREQLAQLGVPDEAYDDIVTSGDVTRELLAQNAGSKVLHIGPGRDLTVYEGTGVALGTEGEAEIICCTGLFDDETETPDDYRDRLLALAGRGLPMICANPDIVVERGEHLIWCAGALARLYEDLGGTVMIVGKPHAPIYAAALARVAKASGKDTDKRKVLAIGDGLPTDIRGAVSQDIDVLFISGGIHASDFGATDAPDEHLIRRRLAEEGLTARAAVPRLVW</sequence>
<name>A0A926P2V1_9HYPH</name>
<protein>
    <submittedName>
        <fullName evidence="1">TIGR01459 family HAD-type hydrolase</fullName>
    </submittedName>
</protein>
<accession>A0A926P2V1</accession>
<dbReference type="NCBIfam" id="TIGR01460">
    <property type="entry name" value="HAD-SF-IIA"/>
    <property type="match status" value="1"/>
</dbReference>
<dbReference type="InterPro" id="IPR006356">
    <property type="entry name" value="HAD-SF_hydro_IIA_hyp3"/>
</dbReference>
<comment type="caution">
    <text evidence="1">The sequence shown here is derived from an EMBL/GenBank/DDBJ whole genome shotgun (WGS) entry which is preliminary data.</text>
</comment>
<dbReference type="Pfam" id="PF13242">
    <property type="entry name" value="Hydrolase_like"/>
    <property type="match status" value="1"/>
</dbReference>
<dbReference type="CDD" id="cd07525">
    <property type="entry name" value="HAD_like"/>
    <property type="match status" value="1"/>
</dbReference>
<dbReference type="Pfam" id="PF13344">
    <property type="entry name" value="Hydrolase_6"/>
    <property type="match status" value="1"/>
</dbReference>
<dbReference type="SUPFAM" id="SSF56784">
    <property type="entry name" value="HAD-like"/>
    <property type="match status" value="1"/>
</dbReference>
<dbReference type="EMBL" id="JABFCZ010000007">
    <property type="protein sequence ID" value="MBD1546101.1"/>
    <property type="molecule type" value="Genomic_DNA"/>
</dbReference>
<dbReference type="InterPro" id="IPR036412">
    <property type="entry name" value="HAD-like_sf"/>
</dbReference>
<proteinExistence type="predicted"/>
<dbReference type="Gene3D" id="3.40.50.1000">
    <property type="entry name" value="HAD superfamily/HAD-like"/>
    <property type="match status" value="2"/>
</dbReference>
<dbReference type="NCBIfam" id="TIGR01459">
    <property type="entry name" value="HAD-SF-IIA-hyp4"/>
    <property type="match status" value="1"/>
</dbReference>
<dbReference type="PANTHER" id="PTHR19288:SF90">
    <property type="entry name" value="OS08G0542600 PROTEIN"/>
    <property type="match status" value="1"/>
</dbReference>
<evidence type="ECO:0000313" key="1">
    <source>
        <dbReference type="EMBL" id="MBD1546101.1"/>
    </source>
</evidence>